<organism evidence="2 3">
    <name type="scientific">Halomonas binhaiensis</name>
    <dbReference type="NCBI Taxonomy" id="2562282"/>
    <lineage>
        <taxon>Bacteria</taxon>
        <taxon>Pseudomonadati</taxon>
        <taxon>Pseudomonadota</taxon>
        <taxon>Gammaproteobacteria</taxon>
        <taxon>Oceanospirillales</taxon>
        <taxon>Halomonadaceae</taxon>
        <taxon>Halomonas</taxon>
    </lineage>
</organism>
<sequence>MSPPSPIAMSGILRYIPTLVLGGLGGFVAYYLNMPLPWLLGALITTTAVSLAGIRLGSPGRVRKAVLVVIGVMLGSAFAPGVASDFAAWSGSLIIMLIATASMMVVAVWFSHRIAGHSLDTAIYAGAPGGLSSLLPMAQEAGADLRAVGMTHAVRILVLLVSIPPLLNLIGHVDISASRSNASQWLSFPGLEDTGWLAGAAVVGVVIGRLLRLPNPLLFGPALASSVLHLSGTTHAVLPPALIALAQVIIGTSVGVRFVGVTLREMARQLGLALIQAIMLTLLAVAAAWIGHELTGYSVAAALIAYMPGGAPELSLVALALNIEPAFVTSHHLLRITVLLITLPLLVGWLTPRVAR</sequence>
<protein>
    <submittedName>
        <fullName evidence="2">AbrB family transcriptional regulator</fullName>
    </submittedName>
</protein>
<dbReference type="Proteomes" id="UP000324285">
    <property type="component" value="Chromosome"/>
</dbReference>
<feature type="transmembrane region" description="Helical" evidence="1">
    <location>
        <begin position="89"/>
        <end position="110"/>
    </location>
</feature>
<feature type="transmembrane region" description="Helical" evidence="1">
    <location>
        <begin position="297"/>
        <end position="321"/>
    </location>
</feature>
<feature type="transmembrane region" description="Helical" evidence="1">
    <location>
        <begin position="244"/>
        <end position="263"/>
    </location>
</feature>
<name>A0A5C1NK35_9GAMM</name>
<feature type="transmembrane region" description="Helical" evidence="1">
    <location>
        <begin position="333"/>
        <end position="351"/>
    </location>
</feature>
<dbReference type="OrthoDB" id="7157734at2"/>
<feature type="transmembrane region" description="Helical" evidence="1">
    <location>
        <begin position="12"/>
        <end position="32"/>
    </location>
</feature>
<keyword evidence="1" id="KW-0812">Transmembrane</keyword>
<dbReference type="PANTHER" id="PTHR38457:SF1">
    <property type="entry name" value="REGULATOR ABRB-RELATED"/>
    <property type="match status" value="1"/>
</dbReference>
<evidence type="ECO:0000313" key="3">
    <source>
        <dbReference type="Proteomes" id="UP000324285"/>
    </source>
</evidence>
<keyword evidence="1" id="KW-1133">Transmembrane helix</keyword>
<dbReference type="GO" id="GO:0016020">
    <property type="term" value="C:membrane"/>
    <property type="evidence" value="ECO:0007669"/>
    <property type="project" value="InterPro"/>
</dbReference>
<gene>
    <name evidence="2" type="ORF">E4T21_16930</name>
</gene>
<feature type="transmembrane region" description="Helical" evidence="1">
    <location>
        <begin position="38"/>
        <end position="58"/>
    </location>
</feature>
<evidence type="ECO:0000313" key="2">
    <source>
        <dbReference type="EMBL" id="QEM83041.1"/>
    </source>
</evidence>
<dbReference type="PANTHER" id="PTHR38457">
    <property type="entry name" value="REGULATOR ABRB-RELATED"/>
    <property type="match status" value="1"/>
</dbReference>
<dbReference type="NCBIfam" id="TIGR03082">
    <property type="entry name" value="Gneg_AbrB_dup"/>
    <property type="match status" value="2"/>
</dbReference>
<dbReference type="RefSeq" id="WP_149286163.1">
    <property type="nucleotide sequence ID" value="NZ_CP038437.2"/>
</dbReference>
<dbReference type="InterPro" id="IPR007820">
    <property type="entry name" value="AbrB_fam"/>
</dbReference>
<feature type="transmembrane region" description="Helical" evidence="1">
    <location>
        <begin position="270"/>
        <end position="291"/>
    </location>
</feature>
<feature type="transmembrane region" description="Helical" evidence="1">
    <location>
        <begin position="65"/>
        <end position="83"/>
    </location>
</feature>
<evidence type="ECO:0000256" key="1">
    <source>
        <dbReference type="SAM" id="Phobius"/>
    </source>
</evidence>
<dbReference type="Pfam" id="PF05145">
    <property type="entry name" value="AbrB"/>
    <property type="match status" value="1"/>
</dbReference>
<feature type="transmembrane region" description="Helical" evidence="1">
    <location>
        <begin position="156"/>
        <end position="175"/>
    </location>
</feature>
<accession>A0A5C1NK35</accession>
<keyword evidence="3" id="KW-1185">Reference proteome</keyword>
<reference evidence="2" key="1">
    <citation type="submission" date="2021-02" db="EMBL/GenBank/DDBJ databases">
        <title>Strain Y2R2, a novel species of the genus Halomonas.</title>
        <authorList>
            <person name="Huang H."/>
        </authorList>
    </citation>
    <scope>NUCLEOTIDE SEQUENCE</scope>
    <source>
        <strain evidence="2">Y2R2</strain>
    </source>
</reference>
<proteinExistence type="predicted"/>
<keyword evidence="1" id="KW-0472">Membrane</keyword>
<dbReference type="EMBL" id="CP038437">
    <property type="protein sequence ID" value="QEM83041.1"/>
    <property type="molecule type" value="Genomic_DNA"/>
</dbReference>
<dbReference type="KEGG" id="hbh:E4T21_16930"/>
<dbReference type="GO" id="GO:0010468">
    <property type="term" value="P:regulation of gene expression"/>
    <property type="evidence" value="ECO:0007669"/>
    <property type="project" value="InterPro"/>
</dbReference>
<dbReference type="InterPro" id="IPR017516">
    <property type="entry name" value="AbrB_dup"/>
</dbReference>
<dbReference type="AlphaFoldDB" id="A0A5C1NK35"/>
<dbReference type="PIRSF" id="PIRSF038991">
    <property type="entry name" value="Protein_AbrB"/>
    <property type="match status" value="1"/>
</dbReference>